<evidence type="ECO:0000313" key="1">
    <source>
        <dbReference type="EMBL" id="OHE95969.1"/>
    </source>
</evidence>
<dbReference type="GeneID" id="34561802"/>
<dbReference type="EMBL" id="MJBS01000075">
    <property type="protein sequence ID" value="OHE95969.1"/>
    <property type="molecule type" value="Genomic_DNA"/>
</dbReference>
<comment type="caution">
    <text evidence="1">The sequence shown here is derived from an EMBL/GenBank/DDBJ whole genome shotgun (WGS) entry which is preliminary data.</text>
</comment>
<accession>A0A1G4B3G7</accession>
<name>A0A1G4B3G7_9PEZI</name>
<gene>
    <name evidence="1" type="ORF">CORC01_08662</name>
</gene>
<reference evidence="1 2" key="1">
    <citation type="submission" date="2016-09" db="EMBL/GenBank/DDBJ databases">
        <authorList>
            <person name="Capua I."/>
            <person name="De Benedictis P."/>
            <person name="Joannis T."/>
            <person name="Lombin L.H."/>
            <person name="Cattoli G."/>
        </authorList>
    </citation>
    <scope>NUCLEOTIDE SEQUENCE [LARGE SCALE GENOMIC DNA]</scope>
    <source>
        <strain evidence="1 2">IMI 309357</strain>
    </source>
</reference>
<proteinExistence type="predicted"/>
<dbReference type="RefSeq" id="XP_022473130.1">
    <property type="nucleotide sequence ID" value="XM_022620292.1"/>
</dbReference>
<dbReference type="AlphaFoldDB" id="A0A1G4B3G7"/>
<keyword evidence="2" id="KW-1185">Reference proteome</keyword>
<protein>
    <submittedName>
        <fullName evidence="1">Uncharacterized protein</fullName>
    </submittedName>
</protein>
<evidence type="ECO:0000313" key="2">
    <source>
        <dbReference type="Proteomes" id="UP000176998"/>
    </source>
</evidence>
<organism evidence="1 2">
    <name type="scientific">Colletotrichum orchidophilum</name>
    <dbReference type="NCBI Taxonomy" id="1209926"/>
    <lineage>
        <taxon>Eukaryota</taxon>
        <taxon>Fungi</taxon>
        <taxon>Dikarya</taxon>
        <taxon>Ascomycota</taxon>
        <taxon>Pezizomycotina</taxon>
        <taxon>Sordariomycetes</taxon>
        <taxon>Hypocreomycetidae</taxon>
        <taxon>Glomerellales</taxon>
        <taxon>Glomerellaceae</taxon>
        <taxon>Colletotrichum</taxon>
    </lineage>
</organism>
<dbReference type="Proteomes" id="UP000176998">
    <property type="component" value="Unassembled WGS sequence"/>
</dbReference>
<dbReference type="OrthoDB" id="187139at2759"/>
<sequence>MEFGCLQIRDSTIDGEVGTTGTTKSAHVASLQCSAVAPCIYIGLFDVDLQFANWTAAASCLRGNAVNTRGLECTGKPCVRGSVTGEC</sequence>